<protein>
    <recommendedName>
        <fullName evidence="5 12">Aminopeptidase N</fullName>
        <ecNumber evidence="4 12">3.4.11.2</ecNumber>
    </recommendedName>
</protein>
<dbReference type="InterPro" id="IPR001930">
    <property type="entry name" value="Peptidase_M1"/>
</dbReference>
<sequence length="886" mass="99760">MSVTAKRRADYLPPAFSIPLVDLTISLHPTKTVVKSKLSVKRTLTKELTKDTVKDTEKNDGNKSQPLILDGNKLSLVSVHINGTPFSDYTLDDETLTLNVDTDDFELEIENHIDPENNKALEGLYLSGGAYCTQCEAEGFRRITFFPDRPDVLSVYTVKVIGDKSFPMLLSNGNPVERGENPDGTHFVTWHDPHPKPCYLFALVAGDFDLLTDTYITTSGKEVALELYVDKGKKSQGTFALASLKRAMKWDEDVFGLEYDLDIYMIVAVDFFNMGAMENKGLNVFNSKFVLADQDSATDDDFFNVEAVIAHEYFHNWTGNRVTCRDWFQLSLKEGLTVFRDQQFSADMTSPLSNRIKHVRVMREHQFAEDASAMSHPIRPEEVIEMNNFYTVTVYDKGAEVIRMFHTLLGPEGFRKGMDEYFRRHDGQAVTCDDFVSAMQSATELDLTQFSRWYSQSGTPQVSLAHNVTSNEAGYVHTFTVTQNTPSTADQSEKLPLYIPVGFEVIDEDGNRYRDDSGIIQNDLLIVDAPEITITITCDAKKLTPVLLGNFSAPVKVHNELDTASLLTIFAHSQDAFNRWDAMQTLYNRCISYLYENPTATIDSGIWTGIHAAIDSEIDNIELLSECLVIPSFETLCQSRSNISVQPLIDARKAFCRQFSTQLEAVLLNAFNGIATQAYSYQQDAVNARRCKNVLLSHLARLPQHKDLVISQFDKADNMTDTLGALKAAQSLPADAFESLMAKFEEKWRHDPLVLDKWFALHATQPREDILATITMLSEHPQFSMGNPNRVRSLIGSFAFYNSERFHNLGGEGYKFVTDYLIKLDALNPQVAARIVTPLIQWQGFAEPHQALMKAQLGRLLNHKGLSKDVFEKVSKSLAYDNHSSH</sequence>
<dbReference type="PANTHER" id="PTHR46322">
    <property type="entry name" value="PUROMYCIN-SENSITIVE AMINOPEPTIDASE"/>
    <property type="match status" value="1"/>
</dbReference>
<comment type="catalytic activity">
    <reaction evidence="1">
        <text>Release of an N-terminal amino acid, Xaa-|-Yaa- from a peptide, amide or arylamide. Xaa is preferably Ala, but may be most amino acids including Pro (slow action). When a terminal hydrophobic residue is followed by a prolyl residue, the two may be released as an intact Xaa-Pro dipeptide.</text>
        <dbReference type="EC" id="3.4.11.2"/>
    </reaction>
</comment>
<keyword evidence="6 17" id="KW-0031">Aminopeptidase</keyword>
<gene>
    <name evidence="17" type="primary">pepN</name>
    <name evidence="17" type="ORF">Q4527_01560</name>
</gene>
<proteinExistence type="inferred from homology"/>
<dbReference type="Gene3D" id="1.10.390.10">
    <property type="entry name" value="Neutral Protease Domain 2"/>
    <property type="match status" value="1"/>
</dbReference>
<evidence type="ECO:0000256" key="2">
    <source>
        <dbReference type="ARBA" id="ARBA00001947"/>
    </source>
</evidence>
<evidence type="ECO:0000313" key="17">
    <source>
        <dbReference type="EMBL" id="MDO6576052.1"/>
    </source>
</evidence>
<dbReference type="GO" id="GO:0016285">
    <property type="term" value="F:alanyl aminopeptidase activity"/>
    <property type="evidence" value="ECO:0007669"/>
    <property type="project" value="UniProtKB-EC"/>
</dbReference>
<dbReference type="InterPro" id="IPR038438">
    <property type="entry name" value="PepN_Ig-like_sf"/>
</dbReference>
<evidence type="ECO:0000256" key="6">
    <source>
        <dbReference type="ARBA" id="ARBA00022438"/>
    </source>
</evidence>
<evidence type="ECO:0000259" key="13">
    <source>
        <dbReference type="Pfam" id="PF01433"/>
    </source>
</evidence>
<dbReference type="Proteomes" id="UP001170717">
    <property type="component" value="Unassembled WGS sequence"/>
</dbReference>
<feature type="domain" description="Peptidase M1 membrane alanine aminopeptidase" evidence="13">
    <location>
        <begin position="239"/>
        <end position="453"/>
    </location>
</feature>
<dbReference type="Pfam" id="PF11940">
    <property type="entry name" value="DUF3458"/>
    <property type="match status" value="1"/>
</dbReference>
<reference evidence="17" key="1">
    <citation type="submission" date="2023-07" db="EMBL/GenBank/DDBJ databases">
        <title>Genome content predicts the carbon catabolic preferences of heterotrophic bacteria.</title>
        <authorList>
            <person name="Gralka M."/>
        </authorList>
    </citation>
    <scope>NUCLEOTIDE SEQUENCE</scope>
    <source>
        <strain evidence="17">F2M12</strain>
    </source>
</reference>
<evidence type="ECO:0000313" key="18">
    <source>
        <dbReference type="Proteomes" id="UP001170717"/>
    </source>
</evidence>
<dbReference type="Pfam" id="PF01433">
    <property type="entry name" value="Peptidase_M1"/>
    <property type="match status" value="1"/>
</dbReference>
<evidence type="ECO:0000256" key="7">
    <source>
        <dbReference type="ARBA" id="ARBA00022670"/>
    </source>
</evidence>
<evidence type="ECO:0000256" key="12">
    <source>
        <dbReference type="NCBIfam" id="TIGR02414"/>
    </source>
</evidence>
<dbReference type="RefSeq" id="WP_061997255.1">
    <property type="nucleotide sequence ID" value="NZ_JAUOQI010000001.1"/>
</dbReference>
<dbReference type="EMBL" id="JAUOQI010000001">
    <property type="protein sequence ID" value="MDO6576052.1"/>
    <property type="molecule type" value="Genomic_DNA"/>
</dbReference>
<evidence type="ECO:0000256" key="3">
    <source>
        <dbReference type="ARBA" id="ARBA00010136"/>
    </source>
</evidence>
<comment type="cofactor">
    <cofactor evidence="2">
        <name>Zn(2+)</name>
        <dbReference type="ChEBI" id="CHEBI:29105"/>
    </cofactor>
</comment>
<comment type="similarity">
    <text evidence="3">Belongs to the peptidase M1 family.</text>
</comment>
<dbReference type="Gene3D" id="2.60.40.1730">
    <property type="entry name" value="tricorn interacting facor f3 domain"/>
    <property type="match status" value="1"/>
</dbReference>
<evidence type="ECO:0000256" key="9">
    <source>
        <dbReference type="ARBA" id="ARBA00022801"/>
    </source>
</evidence>
<keyword evidence="10" id="KW-0862">Zinc</keyword>
<dbReference type="PANTHER" id="PTHR46322:SF1">
    <property type="entry name" value="PUROMYCIN-SENSITIVE AMINOPEPTIDASE"/>
    <property type="match status" value="1"/>
</dbReference>
<dbReference type="InterPro" id="IPR012779">
    <property type="entry name" value="Peptidase_M1_pepN"/>
</dbReference>
<dbReference type="Gene3D" id="3.30.2010.30">
    <property type="match status" value="1"/>
</dbReference>
<comment type="caution">
    <text evidence="17">The sequence shown here is derived from an EMBL/GenBank/DDBJ whole genome shotgun (WGS) entry which is preliminary data.</text>
</comment>
<dbReference type="AlphaFoldDB" id="A0AAW7YWF4"/>
<evidence type="ECO:0000259" key="15">
    <source>
        <dbReference type="Pfam" id="PF17432"/>
    </source>
</evidence>
<feature type="domain" description="Peptidase M1 alanyl aminopeptidase Ig-like fold" evidence="14">
    <location>
        <begin position="458"/>
        <end position="559"/>
    </location>
</feature>
<feature type="domain" description="Aminopeptidase N-like N-terminal" evidence="16">
    <location>
        <begin position="60"/>
        <end position="200"/>
    </location>
</feature>
<keyword evidence="11" id="KW-0482">Metalloprotease</keyword>
<dbReference type="InterPro" id="IPR014782">
    <property type="entry name" value="Peptidase_M1_dom"/>
</dbReference>
<organism evidence="17 18">
    <name type="scientific">Alteromonas stellipolaris</name>
    <dbReference type="NCBI Taxonomy" id="233316"/>
    <lineage>
        <taxon>Bacteria</taxon>
        <taxon>Pseudomonadati</taxon>
        <taxon>Pseudomonadota</taxon>
        <taxon>Gammaproteobacteria</taxon>
        <taxon>Alteromonadales</taxon>
        <taxon>Alteromonadaceae</taxon>
        <taxon>Alteromonas/Salinimonas group</taxon>
        <taxon>Alteromonas</taxon>
    </lineage>
</organism>
<evidence type="ECO:0000259" key="16">
    <source>
        <dbReference type="Pfam" id="PF17900"/>
    </source>
</evidence>
<dbReference type="EC" id="3.4.11.2" evidence="4 12"/>
<dbReference type="GO" id="GO:0008237">
    <property type="term" value="F:metallopeptidase activity"/>
    <property type="evidence" value="ECO:0007669"/>
    <property type="project" value="UniProtKB-UniRule"/>
</dbReference>
<dbReference type="InterPro" id="IPR037144">
    <property type="entry name" value="Peptidase_M1_pepN_C_sf"/>
</dbReference>
<keyword evidence="9 17" id="KW-0378">Hydrolase</keyword>
<dbReference type="CDD" id="cd09600">
    <property type="entry name" value="M1_APN"/>
    <property type="match status" value="1"/>
</dbReference>
<dbReference type="Gene3D" id="2.60.40.1840">
    <property type="match status" value="1"/>
</dbReference>
<dbReference type="InterPro" id="IPR045357">
    <property type="entry name" value="Aminopeptidase_N-like_N"/>
</dbReference>
<name>A0AAW7YWF4_9ALTE</name>
<keyword evidence="8" id="KW-0479">Metal-binding</keyword>
<dbReference type="InterPro" id="IPR027268">
    <property type="entry name" value="Peptidase_M4/M1_CTD_sf"/>
</dbReference>
<dbReference type="NCBIfam" id="TIGR02414">
    <property type="entry name" value="pepN_proteo"/>
    <property type="match status" value="1"/>
</dbReference>
<evidence type="ECO:0000256" key="5">
    <source>
        <dbReference type="ARBA" id="ARBA00015611"/>
    </source>
</evidence>
<dbReference type="InterPro" id="IPR035414">
    <property type="entry name" value="Peptidase_M1_pepN_Ig-like"/>
</dbReference>
<feature type="domain" description="Peptidase M1 alanyl aminopeptidase C-terminal" evidence="15">
    <location>
        <begin position="564"/>
        <end position="879"/>
    </location>
</feature>
<dbReference type="FunFam" id="1.10.390.10:FF:000002">
    <property type="entry name" value="Aminopeptidase N"/>
    <property type="match status" value="1"/>
</dbReference>
<dbReference type="Gene3D" id="1.25.50.10">
    <property type="entry name" value="Peptidase M1, alanyl aminopeptidase, C-terminal domain"/>
    <property type="match status" value="1"/>
</dbReference>
<dbReference type="SUPFAM" id="SSF55486">
    <property type="entry name" value="Metalloproteases ('zincins'), catalytic domain"/>
    <property type="match status" value="1"/>
</dbReference>
<evidence type="ECO:0000256" key="11">
    <source>
        <dbReference type="ARBA" id="ARBA00023049"/>
    </source>
</evidence>
<evidence type="ECO:0000256" key="8">
    <source>
        <dbReference type="ARBA" id="ARBA00022723"/>
    </source>
</evidence>
<accession>A0AAW7YWF4</accession>
<dbReference type="GO" id="GO:0006508">
    <property type="term" value="P:proteolysis"/>
    <property type="evidence" value="ECO:0007669"/>
    <property type="project" value="UniProtKB-UniRule"/>
</dbReference>
<dbReference type="SUPFAM" id="SSF63737">
    <property type="entry name" value="Leukotriene A4 hydrolase N-terminal domain"/>
    <property type="match status" value="1"/>
</dbReference>
<dbReference type="FunFam" id="3.30.2010.30:FF:000002">
    <property type="entry name" value="Putative aminopeptidase N"/>
    <property type="match status" value="1"/>
</dbReference>
<evidence type="ECO:0000256" key="4">
    <source>
        <dbReference type="ARBA" id="ARBA00012564"/>
    </source>
</evidence>
<dbReference type="InterPro" id="IPR042097">
    <property type="entry name" value="Aminopeptidase_N-like_N_sf"/>
</dbReference>
<evidence type="ECO:0000256" key="1">
    <source>
        <dbReference type="ARBA" id="ARBA00000098"/>
    </source>
</evidence>
<dbReference type="PRINTS" id="PR00756">
    <property type="entry name" value="ALADIPTASE"/>
</dbReference>
<dbReference type="Pfam" id="PF17432">
    <property type="entry name" value="DUF3458_C"/>
    <property type="match status" value="1"/>
</dbReference>
<evidence type="ECO:0000256" key="10">
    <source>
        <dbReference type="ARBA" id="ARBA00022833"/>
    </source>
</evidence>
<dbReference type="GO" id="GO:0008270">
    <property type="term" value="F:zinc ion binding"/>
    <property type="evidence" value="ECO:0007669"/>
    <property type="project" value="InterPro"/>
</dbReference>
<dbReference type="InterPro" id="IPR024601">
    <property type="entry name" value="Peptidase_M1_pepN_C"/>
</dbReference>
<keyword evidence="7" id="KW-0645">Protease</keyword>
<evidence type="ECO:0000259" key="14">
    <source>
        <dbReference type="Pfam" id="PF11940"/>
    </source>
</evidence>
<dbReference type="Pfam" id="PF17900">
    <property type="entry name" value="Peptidase_M1_N"/>
    <property type="match status" value="1"/>
</dbReference>